<feature type="non-terminal residue" evidence="1">
    <location>
        <position position="135"/>
    </location>
</feature>
<sequence>GPYSLRCERSASFSVTALPHPLLLHPDFSSEPRRAGQFQLSSFYLTDKEPEGTASHKHNWADRPKAEIAGLQQRLCRTQPGCRLSLPEQGTDDNSAFPVIAEAVSLRAVNSGGRGKSLVLKGPALPPTPWMLTGD</sequence>
<accession>A0ABN8YHD8</accession>
<dbReference type="EMBL" id="OX459938">
    <property type="protein sequence ID" value="CAI9160975.1"/>
    <property type="molecule type" value="Genomic_DNA"/>
</dbReference>
<name>A0ABN8YHD8_RANTA</name>
<organism evidence="1 2">
    <name type="scientific">Rangifer tarandus platyrhynchus</name>
    <name type="common">Svalbard reindeer</name>
    <dbReference type="NCBI Taxonomy" id="3082113"/>
    <lineage>
        <taxon>Eukaryota</taxon>
        <taxon>Metazoa</taxon>
        <taxon>Chordata</taxon>
        <taxon>Craniata</taxon>
        <taxon>Vertebrata</taxon>
        <taxon>Euteleostomi</taxon>
        <taxon>Mammalia</taxon>
        <taxon>Eutheria</taxon>
        <taxon>Laurasiatheria</taxon>
        <taxon>Artiodactyla</taxon>
        <taxon>Ruminantia</taxon>
        <taxon>Pecora</taxon>
        <taxon>Cervidae</taxon>
        <taxon>Odocoileinae</taxon>
        <taxon>Rangifer</taxon>
    </lineage>
</organism>
<reference evidence="1" key="1">
    <citation type="submission" date="2023-04" db="EMBL/GenBank/DDBJ databases">
        <authorList>
            <consortium name="ELIXIR-Norway"/>
        </authorList>
    </citation>
    <scope>NUCLEOTIDE SEQUENCE [LARGE SCALE GENOMIC DNA]</scope>
</reference>
<evidence type="ECO:0000313" key="1">
    <source>
        <dbReference type="EMBL" id="CAI9160975.1"/>
    </source>
</evidence>
<evidence type="ECO:0000313" key="2">
    <source>
        <dbReference type="Proteomes" id="UP001176941"/>
    </source>
</evidence>
<keyword evidence="2" id="KW-1185">Reference proteome</keyword>
<proteinExistence type="predicted"/>
<gene>
    <name evidence="1" type="ORF">MRATA1EN1_LOCUS9937</name>
</gene>
<dbReference type="Proteomes" id="UP001176941">
    <property type="component" value="Chromosome 2"/>
</dbReference>
<protein>
    <submittedName>
        <fullName evidence="1">Uncharacterized protein</fullName>
    </submittedName>
</protein>